<keyword evidence="4" id="KW-0479">Metal-binding</keyword>
<feature type="binding site" evidence="4">
    <location>
        <position position="31"/>
    </location>
    <ligand>
        <name>Mg(2+)</name>
        <dbReference type="ChEBI" id="CHEBI:18420"/>
    </ligand>
</feature>
<dbReference type="SUPFAM" id="SSF56784">
    <property type="entry name" value="HAD-like"/>
    <property type="match status" value="1"/>
</dbReference>
<dbReference type="Proteomes" id="UP001231518">
    <property type="component" value="Chromosome 14"/>
</dbReference>
<sequence length="298" mass="33329">MDSIPVNLQDLKPEGFKEFLDSFDHVFSDCDGVIWTKGPLAGVGKFFSLMKKHGKTVNFVSNNSLRSKENYEDRFREAEIENGFDYLTIPSIAIAEYLKSVNFNKKVYSMSCTETNNVLKSYGIEFKEGPDVGADYYEDYLQYMKDDPEIGAVVMDCDFKVNLPKINKATTYLGRPDVHFLCGATDRHVYYAPGAKTLAPGVFTELVAEEANRRPVVLGKPGKAFGEFAMKRAGVTNPSRVLFIGDMIEQDVGLGRATGFKTLLVLTNTTKETMLAHKTIRPDFYAESLCSIVPLLEK</sequence>
<keyword evidence="6" id="KW-1185">Reference proteome</keyword>
<dbReference type="GO" id="GO:0016791">
    <property type="term" value="F:phosphatase activity"/>
    <property type="evidence" value="ECO:0007669"/>
    <property type="project" value="TreeGrafter"/>
</dbReference>
<evidence type="ECO:0000313" key="6">
    <source>
        <dbReference type="Proteomes" id="UP001231518"/>
    </source>
</evidence>
<comment type="caution">
    <text evidence="5">The sequence shown here is derived from an EMBL/GenBank/DDBJ whole genome shotgun (WGS) entry which is preliminary data.</text>
</comment>
<feature type="binding site" evidence="4">
    <location>
        <position position="246"/>
    </location>
    <ligand>
        <name>Mg(2+)</name>
        <dbReference type="ChEBI" id="CHEBI:18420"/>
    </ligand>
</feature>
<protein>
    <recommendedName>
        <fullName evidence="7">4-nitrophenylphosphatase</fullName>
    </recommendedName>
</protein>
<feature type="active site" description="Nucleophile" evidence="2">
    <location>
        <position position="29"/>
    </location>
</feature>
<dbReference type="PANTHER" id="PTHR19288">
    <property type="entry name" value="4-NITROPHENYLPHOSPHATASE-RELATED"/>
    <property type="match status" value="1"/>
</dbReference>
<comment type="similarity">
    <text evidence="1">Belongs to the HAD-like hydrolase superfamily.</text>
</comment>
<comment type="cofactor">
    <cofactor evidence="4">
        <name>Mg(2+)</name>
        <dbReference type="ChEBI" id="CHEBI:18420"/>
    </cofactor>
    <text evidence="4">Divalent metal ions. Mg(2+) is the most effective.</text>
</comment>
<feature type="active site" description="Proton donor" evidence="2">
    <location>
        <position position="31"/>
    </location>
</feature>
<dbReference type="EMBL" id="JARGEI010000017">
    <property type="protein sequence ID" value="KAJ8716480.1"/>
    <property type="molecule type" value="Genomic_DNA"/>
</dbReference>
<dbReference type="InterPro" id="IPR023214">
    <property type="entry name" value="HAD_sf"/>
</dbReference>
<evidence type="ECO:0008006" key="7">
    <source>
        <dbReference type="Google" id="ProtNLM"/>
    </source>
</evidence>
<dbReference type="InterPro" id="IPR036412">
    <property type="entry name" value="HAD-like_sf"/>
</dbReference>
<name>A0AAD7YIJ6_MYTSE</name>
<evidence type="ECO:0000256" key="4">
    <source>
        <dbReference type="PIRSR" id="PIRSR000915-3"/>
    </source>
</evidence>
<evidence type="ECO:0000256" key="1">
    <source>
        <dbReference type="PIRNR" id="PIRNR000915"/>
    </source>
</evidence>
<dbReference type="Gene3D" id="3.40.50.1000">
    <property type="entry name" value="HAD superfamily/HAD-like"/>
    <property type="match status" value="2"/>
</dbReference>
<feature type="binding site" evidence="4">
    <location>
        <position position="29"/>
    </location>
    <ligand>
        <name>Mg(2+)</name>
        <dbReference type="ChEBI" id="CHEBI:18420"/>
    </ligand>
</feature>
<dbReference type="NCBIfam" id="TIGR01460">
    <property type="entry name" value="HAD-SF-IIA"/>
    <property type="match status" value="1"/>
</dbReference>
<proteinExistence type="inferred from homology"/>
<feature type="binding site" evidence="3">
    <location>
        <begin position="61"/>
        <end position="63"/>
    </location>
    <ligand>
        <name>substrate</name>
    </ligand>
</feature>
<keyword evidence="4" id="KW-0460">Magnesium</keyword>
<feature type="binding site" evidence="3">
    <location>
        <position position="220"/>
    </location>
    <ligand>
        <name>substrate</name>
    </ligand>
</feature>
<organism evidence="5 6">
    <name type="scientific">Mythimna separata</name>
    <name type="common">Oriental armyworm</name>
    <name type="synonym">Pseudaletia separata</name>
    <dbReference type="NCBI Taxonomy" id="271217"/>
    <lineage>
        <taxon>Eukaryota</taxon>
        <taxon>Metazoa</taxon>
        <taxon>Ecdysozoa</taxon>
        <taxon>Arthropoda</taxon>
        <taxon>Hexapoda</taxon>
        <taxon>Insecta</taxon>
        <taxon>Pterygota</taxon>
        <taxon>Neoptera</taxon>
        <taxon>Endopterygota</taxon>
        <taxon>Lepidoptera</taxon>
        <taxon>Glossata</taxon>
        <taxon>Ditrysia</taxon>
        <taxon>Noctuoidea</taxon>
        <taxon>Noctuidae</taxon>
        <taxon>Noctuinae</taxon>
        <taxon>Hadenini</taxon>
        <taxon>Mythimna</taxon>
    </lineage>
</organism>
<dbReference type="InterPro" id="IPR006357">
    <property type="entry name" value="HAD-SF_hydro_IIA"/>
</dbReference>
<dbReference type="GO" id="GO:0046872">
    <property type="term" value="F:metal ion binding"/>
    <property type="evidence" value="ECO:0007669"/>
    <property type="project" value="UniProtKB-KW"/>
</dbReference>
<evidence type="ECO:0000313" key="5">
    <source>
        <dbReference type="EMBL" id="KAJ8716480.1"/>
    </source>
</evidence>
<dbReference type="GO" id="GO:0005737">
    <property type="term" value="C:cytoplasm"/>
    <property type="evidence" value="ECO:0007669"/>
    <property type="project" value="TreeGrafter"/>
</dbReference>
<dbReference type="Pfam" id="PF13344">
    <property type="entry name" value="Hydrolase_6"/>
    <property type="match status" value="1"/>
</dbReference>
<evidence type="ECO:0000256" key="2">
    <source>
        <dbReference type="PIRSR" id="PIRSR000915-1"/>
    </source>
</evidence>
<evidence type="ECO:0000256" key="3">
    <source>
        <dbReference type="PIRSR" id="PIRSR000915-2"/>
    </source>
</evidence>
<keyword evidence="1" id="KW-0378">Hydrolase</keyword>
<dbReference type="PIRSF" id="PIRSF000915">
    <property type="entry name" value="PGP-type_phosphatase"/>
    <property type="match status" value="1"/>
</dbReference>
<reference evidence="5" key="1">
    <citation type="submission" date="2023-03" db="EMBL/GenBank/DDBJ databases">
        <title>Chromosome-level genomes of two armyworms, Mythimna separata and Mythimna loreyi, provide insights into the biosynthesis and reception of sex pheromones.</title>
        <authorList>
            <person name="Zhao H."/>
        </authorList>
    </citation>
    <scope>NUCLEOTIDE SEQUENCE</scope>
    <source>
        <strain evidence="5">BeijingLab</strain>
        <tissue evidence="5">Pupa</tissue>
    </source>
</reference>
<accession>A0AAD7YIJ6</accession>
<gene>
    <name evidence="5" type="ORF">PYW07_003107</name>
</gene>
<dbReference type="PANTHER" id="PTHR19288:SF4">
    <property type="entry name" value="RE04130P-RELATED"/>
    <property type="match status" value="1"/>
</dbReference>
<dbReference type="AlphaFoldDB" id="A0AAD7YIJ6"/>
<dbReference type="Pfam" id="PF13242">
    <property type="entry name" value="Hydrolase_like"/>
    <property type="match status" value="1"/>
</dbReference>